<name>A0ABW0GP13_9MICO</name>
<keyword evidence="1" id="KW-1133">Transmembrane helix</keyword>
<dbReference type="EMBL" id="JBHSLD010000007">
    <property type="protein sequence ID" value="MFC5380546.1"/>
    <property type="molecule type" value="Genomic_DNA"/>
</dbReference>
<feature type="transmembrane region" description="Helical" evidence="1">
    <location>
        <begin position="91"/>
        <end position="112"/>
    </location>
</feature>
<evidence type="ECO:0000313" key="2">
    <source>
        <dbReference type="EMBL" id="MFC5380546.1"/>
    </source>
</evidence>
<keyword evidence="3" id="KW-1185">Reference proteome</keyword>
<proteinExistence type="predicted"/>
<keyword evidence="1" id="KW-0812">Transmembrane</keyword>
<comment type="caution">
    <text evidence="2">The sequence shown here is derived from an EMBL/GenBank/DDBJ whole genome shotgun (WGS) entry which is preliminary data.</text>
</comment>
<feature type="transmembrane region" description="Helical" evidence="1">
    <location>
        <begin position="118"/>
        <end position="138"/>
    </location>
</feature>
<organism evidence="2 3">
    <name type="scientific">Aquipuribacter nitratireducens</name>
    <dbReference type="NCBI Taxonomy" id="650104"/>
    <lineage>
        <taxon>Bacteria</taxon>
        <taxon>Bacillati</taxon>
        <taxon>Actinomycetota</taxon>
        <taxon>Actinomycetes</taxon>
        <taxon>Micrococcales</taxon>
        <taxon>Intrasporangiaceae</taxon>
        <taxon>Aquipuribacter</taxon>
    </lineage>
</organism>
<evidence type="ECO:0008006" key="4">
    <source>
        <dbReference type="Google" id="ProtNLM"/>
    </source>
</evidence>
<feature type="transmembrane region" description="Helical" evidence="1">
    <location>
        <begin position="34"/>
        <end position="54"/>
    </location>
</feature>
<dbReference type="Proteomes" id="UP001596122">
    <property type="component" value="Unassembled WGS sequence"/>
</dbReference>
<sequence>MSDQPYADPDGPAPRPVGEGGLALRAALRRAVRLAALVCAAAAAVTAAVAGLLVGAPGVWGALIGFAVALAFLGTTALVGARVAGGDPVVVAGWVLGSWLVKVVVVGLVLWGLRGLDFYDPVALFVGIVVGMVATLYAEYRALTTARVPYVG</sequence>
<reference evidence="3" key="1">
    <citation type="journal article" date="2019" name="Int. J. Syst. Evol. Microbiol.">
        <title>The Global Catalogue of Microorganisms (GCM) 10K type strain sequencing project: providing services to taxonomists for standard genome sequencing and annotation.</title>
        <authorList>
            <consortium name="The Broad Institute Genomics Platform"/>
            <consortium name="The Broad Institute Genome Sequencing Center for Infectious Disease"/>
            <person name="Wu L."/>
            <person name="Ma J."/>
        </authorList>
    </citation>
    <scope>NUCLEOTIDE SEQUENCE [LARGE SCALE GENOMIC DNA]</scope>
    <source>
        <strain evidence="3">CCUG 43114</strain>
    </source>
</reference>
<evidence type="ECO:0000313" key="3">
    <source>
        <dbReference type="Proteomes" id="UP001596122"/>
    </source>
</evidence>
<feature type="transmembrane region" description="Helical" evidence="1">
    <location>
        <begin position="60"/>
        <end position="79"/>
    </location>
</feature>
<keyword evidence="1" id="KW-0472">Membrane</keyword>
<evidence type="ECO:0000256" key="1">
    <source>
        <dbReference type="SAM" id="Phobius"/>
    </source>
</evidence>
<gene>
    <name evidence="2" type="ORF">ACFPJ6_07070</name>
</gene>
<dbReference type="RefSeq" id="WP_340268062.1">
    <property type="nucleotide sequence ID" value="NZ_JBBEOG010000002.1"/>
</dbReference>
<protein>
    <recommendedName>
        <fullName evidence="4">ATP synthase protein I</fullName>
    </recommendedName>
</protein>
<accession>A0ABW0GP13</accession>